<accession>A0A8J2HKW4</accession>
<dbReference type="AlphaFoldDB" id="A0A8J2HKW4"/>
<dbReference type="PANTHER" id="PTHR46218:SF4">
    <property type="entry name" value="LIM AND SH3 DOMAIN PROTEIN LASP"/>
    <property type="match status" value="1"/>
</dbReference>
<evidence type="ECO:0000256" key="1">
    <source>
        <dbReference type="ARBA" id="ARBA00022723"/>
    </source>
</evidence>
<comment type="caution">
    <text evidence="6">The sequence shown here is derived from an EMBL/GenBank/DDBJ whole genome shotgun (WGS) entry which is preliminary data.</text>
</comment>
<proteinExistence type="predicted"/>
<evidence type="ECO:0000313" key="6">
    <source>
        <dbReference type="EMBL" id="CAG5102362.1"/>
    </source>
</evidence>
<feature type="domain" description="LIM zinc-binding" evidence="5">
    <location>
        <begin position="28"/>
        <end position="58"/>
    </location>
</feature>
<dbReference type="Proteomes" id="UP000786811">
    <property type="component" value="Unassembled WGS sequence"/>
</dbReference>
<dbReference type="InterPro" id="IPR051759">
    <property type="entry name" value="LIM-SH3_domain_protein"/>
</dbReference>
<dbReference type="EMBL" id="CAJNRD030001123">
    <property type="protein sequence ID" value="CAG5102362.1"/>
    <property type="molecule type" value="Genomic_DNA"/>
</dbReference>
<keyword evidence="1" id="KW-0479">Metal-binding</keyword>
<dbReference type="InterPro" id="IPR001781">
    <property type="entry name" value="Znf_LIM"/>
</dbReference>
<evidence type="ECO:0000313" key="7">
    <source>
        <dbReference type="Proteomes" id="UP000786811"/>
    </source>
</evidence>
<protein>
    <submittedName>
        <fullName evidence="6">Similar to Lasp: LIM and SH3 domain protein Lasp (Drosophila melanogaster)</fullName>
    </submittedName>
</protein>
<dbReference type="GO" id="GO:0051015">
    <property type="term" value="F:actin filament binding"/>
    <property type="evidence" value="ECO:0007669"/>
    <property type="project" value="TreeGrafter"/>
</dbReference>
<organism evidence="6 7">
    <name type="scientific">Cotesia congregata</name>
    <name type="common">Parasitoid wasp</name>
    <name type="synonym">Apanteles congregatus</name>
    <dbReference type="NCBI Taxonomy" id="51543"/>
    <lineage>
        <taxon>Eukaryota</taxon>
        <taxon>Metazoa</taxon>
        <taxon>Ecdysozoa</taxon>
        <taxon>Arthropoda</taxon>
        <taxon>Hexapoda</taxon>
        <taxon>Insecta</taxon>
        <taxon>Pterygota</taxon>
        <taxon>Neoptera</taxon>
        <taxon>Endopterygota</taxon>
        <taxon>Hymenoptera</taxon>
        <taxon>Apocrita</taxon>
        <taxon>Ichneumonoidea</taxon>
        <taxon>Braconidae</taxon>
        <taxon>Microgastrinae</taxon>
        <taxon>Cotesia</taxon>
    </lineage>
</organism>
<keyword evidence="3" id="KW-0862">Zinc</keyword>
<evidence type="ECO:0000256" key="3">
    <source>
        <dbReference type="ARBA" id="ARBA00022833"/>
    </source>
</evidence>
<reference evidence="6" key="1">
    <citation type="submission" date="2021-04" db="EMBL/GenBank/DDBJ databases">
        <authorList>
            <person name="Chebbi M.A.C M."/>
        </authorList>
    </citation>
    <scope>NUCLEOTIDE SEQUENCE</scope>
</reference>
<evidence type="ECO:0000256" key="4">
    <source>
        <dbReference type="ARBA" id="ARBA00023038"/>
    </source>
</evidence>
<gene>
    <name evidence="6" type="ORF">HICCMSTLAB_LOCUS10977</name>
</gene>
<name>A0A8J2HKW4_COTCN</name>
<dbReference type="OrthoDB" id="191061at2759"/>
<evidence type="ECO:0000259" key="5">
    <source>
        <dbReference type="Pfam" id="PF00412"/>
    </source>
</evidence>
<dbReference type="PANTHER" id="PTHR46218">
    <property type="entry name" value="LASP"/>
    <property type="match status" value="1"/>
</dbReference>
<dbReference type="GO" id="GO:0005925">
    <property type="term" value="C:focal adhesion"/>
    <property type="evidence" value="ECO:0007669"/>
    <property type="project" value="TreeGrafter"/>
</dbReference>
<keyword evidence="4" id="KW-0440">LIM domain</keyword>
<keyword evidence="2" id="KW-0677">Repeat</keyword>
<dbReference type="Pfam" id="PF00412">
    <property type="entry name" value="LIM"/>
    <property type="match status" value="1"/>
</dbReference>
<dbReference type="Gene3D" id="2.10.110.10">
    <property type="entry name" value="Cysteine Rich Protein"/>
    <property type="match status" value="1"/>
</dbReference>
<keyword evidence="7" id="KW-1185">Reference proteome</keyword>
<sequence>MSQFTRKIFIFNGDKTVHCRRKRLIYIWHKQCFKCQGCNMTLNMRTYKGFNKQPYCEAYEWRIITLLT</sequence>
<evidence type="ECO:0000256" key="2">
    <source>
        <dbReference type="ARBA" id="ARBA00022737"/>
    </source>
</evidence>
<dbReference type="GO" id="GO:0046872">
    <property type="term" value="F:metal ion binding"/>
    <property type="evidence" value="ECO:0007669"/>
    <property type="project" value="UniProtKB-KW"/>
</dbReference>